<evidence type="ECO:0000256" key="8">
    <source>
        <dbReference type="ARBA" id="ARBA00023004"/>
    </source>
</evidence>
<keyword evidence="6 14" id="KW-0812">Transmembrane</keyword>
<evidence type="ECO:0000256" key="3">
    <source>
        <dbReference type="ARBA" id="ARBA00022448"/>
    </source>
</evidence>
<evidence type="ECO:0000256" key="16">
    <source>
        <dbReference type="SAM" id="SignalP"/>
    </source>
</evidence>
<evidence type="ECO:0000256" key="4">
    <source>
        <dbReference type="ARBA" id="ARBA00022452"/>
    </source>
</evidence>
<feature type="domain" description="TonB-dependent receptor-like beta-barrel" evidence="17">
    <location>
        <begin position="403"/>
        <end position="855"/>
    </location>
</feature>
<name>A0ABV6HNM8_9SPHI</name>
<protein>
    <submittedName>
        <fullName evidence="19">TonB-dependent siderophore receptor</fullName>
    </submittedName>
</protein>
<evidence type="ECO:0000256" key="2">
    <source>
        <dbReference type="ARBA" id="ARBA00009810"/>
    </source>
</evidence>
<evidence type="ECO:0000256" key="7">
    <source>
        <dbReference type="ARBA" id="ARBA00022729"/>
    </source>
</evidence>
<dbReference type="SUPFAM" id="SSF49452">
    <property type="entry name" value="Starch-binding domain-like"/>
    <property type="match status" value="1"/>
</dbReference>
<dbReference type="PROSITE" id="PS52016">
    <property type="entry name" value="TONB_DEPENDENT_REC_3"/>
    <property type="match status" value="1"/>
</dbReference>
<evidence type="ECO:0000256" key="6">
    <source>
        <dbReference type="ARBA" id="ARBA00022692"/>
    </source>
</evidence>
<dbReference type="InterPro" id="IPR000531">
    <property type="entry name" value="Beta-barrel_TonB"/>
</dbReference>
<dbReference type="InterPro" id="IPR013784">
    <property type="entry name" value="Carb-bd-like_fold"/>
</dbReference>
<dbReference type="CDD" id="cd01347">
    <property type="entry name" value="ligand_gated_channel"/>
    <property type="match status" value="1"/>
</dbReference>
<dbReference type="Gene3D" id="2.40.170.20">
    <property type="entry name" value="TonB-dependent receptor, beta-barrel domain"/>
    <property type="match status" value="1"/>
</dbReference>
<dbReference type="InterPro" id="IPR037066">
    <property type="entry name" value="Plug_dom_sf"/>
</dbReference>
<evidence type="ECO:0000256" key="11">
    <source>
        <dbReference type="ARBA" id="ARBA00023136"/>
    </source>
</evidence>
<dbReference type="RefSeq" id="WP_377477395.1">
    <property type="nucleotide sequence ID" value="NZ_JBHLWO010000002.1"/>
</dbReference>
<keyword evidence="9" id="KW-0406">Ion transport</keyword>
<keyword evidence="8" id="KW-0408">Iron</keyword>
<dbReference type="InterPro" id="IPR012910">
    <property type="entry name" value="Plug_dom"/>
</dbReference>
<proteinExistence type="inferred from homology"/>
<comment type="subcellular location">
    <subcellularLocation>
        <location evidence="1 14">Cell outer membrane</location>
        <topology evidence="1 14">Multi-pass membrane protein</topology>
    </subcellularLocation>
</comment>
<evidence type="ECO:0000256" key="13">
    <source>
        <dbReference type="ARBA" id="ARBA00023237"/>
    </source>
</evidence>
<comment type="caution">
    <text evidence="19">The sequence shown here is derived from an EMBL/GenBank/DDBJ whole genome shotgun (WGS) entry which is preliminary data.</text>
</comment>
<feature type="chain" id="PRO_5045140469" evidence="16">
    <location>
        <begin position="33"/>
        <end position="883"/>
    </location>
</feature>
<evidence type="ECO:0000259" key="18">
    <source>
        <dbReference type="Pfam" id="PF07715"/>
    </source>
</evidence>
<dbReference type="Proteomes" id="UP001589774">
    <property type="component" value="Unassembled WGS sequence"/>
</dbReference>
<dbReference type="Gene3D" id="2.170.130.10">
    <property type="entry name" value="TonB-dependent receptor, plug domain"/>
    <property type="match status" value="1"/>
</dbReference>
<dbReference type="EMBL" id="JBHLWO010000002">
    <property type="protein sequence ID" value="MFC0320204.1"/>
    <property type="molecule type" value="Genomic_DNA"/>
</dbReference>
<evidence type="ECO:0000256" key="1">
    <source>
        <dbReference type="ARBA" id="ARBA00004571"/>
    </source>
</evidence>
<dbReference type="Pfam" id="PF13715">
    <property type="entry name" value="CarbopepD_reg_2"/>
    <property type="match status" value="1"/>
</dbReference>
<dbReference type="Gene3D" id="2.60.40.1120">
    <property type="entry name" value="Carboxypeptidase-like, regulatory domain"/>
    <property type="match status" value="1"/>
</dbReference>
<keyword evidence="5" id="KW-0410">Iron transport</keyword>
<dbReference type="PANTHER" id="PTHR32552:SF68">
    <property type="entry name" value="FERRICHROME OUTER MEMBRANE TRANSPORTER_PHAGE RECEPTOR"/>
    <property type="match status" value="1"/>
</dbReference>
<evidence type="ECO:0000256" key="9">
    <source>
        <dbReference type="ARBA" id="ARBA00023065"/>
    </source>
</evidence>
<sequence>MYSFVRTTTSNKHFHRFLLFAFAFFCFSATYAQQNILDKPITLHLYQTKLSDAILSIEKAADCSISYSETFLNNEQLISLDANDIPLSSVLQQMFGDLVKGIRVKGNQISIQPSKGKGTITGTVKTSDGQAAAFVSISIQGQRSTQTDENGHFTLTSVEAGRHTVQASHLGLRTQNQSVIVSPEETTEVFFTFIENAQHLDEVTVTGQKRKTASVTHSDLPIQDIPLSIQLIDQTLLQQQLTIDVRDAIKNVSGITNTGTYAGGYADYTGRGFAMNGTSNFRRNGIYLNNMSHLYNDNIERIEILKGPASVMYGDIAPGAVMNFVTKKPLDYDYRKFEMKIGEYGLYRPSFDLSGPLDQQHKLLYRVNASYERSNSFIDYVNNQTLLFTPSITWLITPKLSWNIEAAFKNDERTHNAGVVSPDGTTATLDQLPISRFLGEPNNQFRYRETSLYSDLNYALNTHWRIRNSTFYSNTQDRVEGTYYPLLTPDEEGNIVRSTWMTNFFPTSWGNNLDVMGNVETGVFKHALAFGIDYLRNENGYNQVESQQMEPINIFNPVYGLTKVIRSNSYPGMEGPKAFFSRTGIYAQEQLSTLQDRLHLFVGLRYNITRQGTEFTNASPAPELYKEDKKNLLSPRIGLVIKPKDWLSLYGSYAQSYEQNGQDMLTGNIIPQTDADQWETGIKTSLLNDRLGIGLAAFRINKENVFGYVYNLTEEPDFPHLYWDPDTKIASYLGGHHRSKGIELDVNGVLAKGLNVNLAASYIDAYVVQDPAFATGNQLRGNAKKTANFWAHYQFQQGALQGFSLGWGIFYKDGFYTNSNSNNDPTKWLDSFWSMDASAGYNYRNVFARLNVSNLTDNIGYLGTAGYTPLWVRRAVLSFGVQF</sequence>
<keyword evidence="3 14" id="KW-0813">Transport</keyword>
<keyword evidence="7 16" id="KW-0732">Signal</keyword>
<dbReference type="Pfam" id="PF00593">
    <property type="entry name" value="TonB_dep_Rec_b-barrel"/>
    <property type="match status" value="1"/>
</dbReference>
<dbReference type="NCBIfam" id="TIGR01783">
    <property type="entry name" value="TonB-siderophor"/>
    <property type="match status" value="1"/>
</dbReference>
<keyword evidence="4 14" id="KW-1134">Transmembrane beta strand</keyword>
<evidence type="ECO:0000256" key="15">
    <source>
        <dbReference type="RuleBase" id="RU003357"/>
    </source>
</evidence>
<evidence type="ECO:0000256" key="12">
    <source>
        <dbReference type="ARBA" id="ARBA00023170"/>
    </source>
</evidence>
<keyword evidence="10 15" id="KW-0798">TonB box</keyword>
<feature type="signal peptide" evidence="16">
    <location>
        <begin position="1"/>
        <end position="32"/>
    </location>
</feature>
<evidence type="ECO:0000259" key="17">
    <source>
        <dbReference type="Pfam" id="PF00593"/>
    </source>
</evidence>
<comment type="similarity">
    <text evidence="2 14 15">Belongs to the TonB-dependent receptor family.</text>
</comment>
<dbReference type="InterPro" id="IPR036942">
    <property type="entry name" value="Beta-barrel_TonB_sf"/>
</dbReference>
<dbReference type="SUPFAM" id="SSF56935">
    <property type="entry name" value="Porins"/>
    <property type="match status" value="1"/>
</dbReference>
<gene>
    <name evidence="19" type="ORF">ACFFI0_17900</name>
</gene>
<evidence type="ECO:0000256" key="14">
    <source>
        <dbReference type="PROSITE-ProRule" id="PRU01360"/>
    </source>
</evidence>
<evidence type="ECO:0000313" key="19">
    <source>
        <dbReference type="EMBL" id="MFC0320204.1"/>
    </source>
</evidence>
<evidence type="ECO:0000256" key="5">
    <source>
        <dbReference type="ARBA" id="ARBA00022496"/>
    </source>
</evidence>
<dbReference type="Pfam" id="PF07715">
    <property type="entry name" value="Plug"/>
    <property type="match status" value="1"/>
</dbReference>
<keyword evidence="11 14" id="KW-0472">Membrane</keyword>
<dbReference type="InterPro" id="IPR039426">
    <property type="entry name" value="TonB-dep_rcpt-like"/>
</dbReference>
<keyword evidence="13 14" id="KW-0998">Cell outer membrane</keyword>
<keyword evidence="20" id="KW-1185">Reference proteome</keyword>
<feature type="domain" description="TonB-dependent receptor plug" evidence="18">
    <location>
        <begin position="222"/>
        <end position="321"/>
    </location>
</feature>
<dbReference type="InterPro" id="IPR010105">
    <property type="entry name" value="TonB_sidphr_rcpt"/>
</dbReference>
<reference evidence="19 20" key="1">
    <citation type="submission" date="2024-09" db="EMBL/GenBank/DDBJ databases">
        <authorList>
            <person name="Sun Q."/>
            <person name="Mori K."/>
        </authorList>
    </citation>
    <scope>NUCLEOTIDE SEQUENCE [LARGE SCALE GENOMIC DNA]</scope>
    <source>
        <strain evidence="19 20">CCM 7765</strain>
    </source>
</reference>
<organism evidence="19 20">
    <name type="scientific">Olivibacter oleidegradans</name>
    <dbReference type="NCBI Taxonomy" id="760123"/>
    <lineage>
        <taxon>Bacteria</taxon>
        <taxon>Pseudomonadati</taxon>
        <taxon>Bacteroidota</taxon>
        <taxon>Sphingobacteriia</taxon>
        <taxon>Sphingobacteriales</taxon>
        <taxon>Sphingobacteriaceae</taxon>
        <taxon>Olivibacter</taxon>
    </lineage>
</organism>
<evidence type="ECO:0000313" key="20">
    <source>
        <dbReference type="Proteomes" id="UP001589774"/>
    </source>
</evidence>
<accession>A0ABV6HNM8</accession>
<dbReference type="PANTHER" id="PTHR32552">
    <property type="entry name" value="FERRICHROME IRON RECEPTOR-RELATED"/>
    <property type="match status" value="1"/>
</dbReference>
<keyword evidence="12 19" id="KW-0675">Receptor</keyword>
<evidence type="ECO:0000256" key="10">
    <source>
        <dbReference type="ARBA" id="ARBA00023077"/>
    </source>
</evidence>